<protein>
    <recommendedName>
        <fullName evidence="2">Wadjet protein JetD C-terminal domain-containing protein</fullName>
    </recommendedName>
</protein>
<evidence type="ECO:0008006" key="2">
    <source>
        <dbReference type="Google" id="ProtNLM"/>
    </source>
</evidence>
<name>X0WZB8_9ZZZZ</name>
<comment type="caution">
    <text evidence="1">The sequence shown here is derived from an EMBL/GenBank/DDBJ whole genome shotgun (WGS) entry which is preliminary data.</text>
</comment>
<evidence type="ECO:0000313" key="1">
    <source>
        <dbReference type="EMBL" id="GAG18076.1"/>
    </source>
</evidence>
<organism evidence="1">
    <name type="scientific">marine sediment metagenome</name>
    <dbReference type="NCBI Taxonomy" id="412755"/>
    <lineage>
        <taxon>unclassified sequences</taxon>
        <taxon>metagenomes</taxon>
        <taxon>ecological metagenomes</taxon>
    </lineage>
</organism>
<feature type="non-terminal residue" evidence="1">
    <location>
        <position position="1"/>
    </location>
</feature>
<gene>
    <name evidence="1" type="ORF">S01H1_48916</name>
</gene>
<dbReference type="EMBL" id="BARS01031433">
    <property type="protein sequence ID" value="GAG18076.1"/>
    <property type="molecule type" value="Genomic_DNA"/>
</dbReference>
<reference evidence="1" key="1">
    <citation type="journal article" date="2014" name="Front. Microbiol.">
        <title>High frequency of phylogenetically diverse reductive dehalogenase-homologous genes in deep subseafloor sedimentary metagenomes.</title>
        <authorList>
            <person name="Kawai M."/>
            <person name="Futagami T."/>
            <person name="Toyoda A."/>
            <person name="Takaki Y."/>
            <person name="Nishi S."/>
            <person name="Hori S."/>
            <person name="Arai W."/>
            <person name="Tsubouchi T."/>
            <person name="Morono Y."/>
            <person name="Uchiyama I."/>
            <person name="Ito T."/>
            <person name="Fujiyama A."/>
            <person name="Inagaki F."/>
            <person name="Takami H."/>
        </authorList>
    </citation>
    <scope>NUCLEOTIDE SEQUENCE</scope>
    <source>
        <strain evidence="1">Expedition CK06-06</strain>
    </source>
</reference>
<sequence>LSRLVSREANRFSVRTFPTRGYPSFSFVQEMSRYITNQLGGKPTVVLYFGDFDPSGVDIERDLSARLEKYGAKDFTVQRIALTDDQIKKYSLPPMPVKRSDARADSFLEEHGDRAVELDALDPNLLQTTVRKAVVKNINMRKWNARVRKTEELQMWIRDKLDDMEKALDSEIDGLG</sequence>
<proteinExistence type="predicted"/>
<dbReference type="AlphaFoldDB" id="X0WZB8"/>
<accession>X0WZB8</accession>